<proteinExistence type="predicted"/>
<keyword evidence="2" id="KW-1185">Reference proteome</keyword>
<name>A0AAP0IFJ7_9MAGN</name>
<evidence type="ECO:0000313" key="1">
    <source>
        <dbReference type="EMBL" id="KAK9114123.1"/>
    </source>
</evidence>
<organism evidence="1 2">
    <name type="scientific">Stephania yunnanensis</name>
    <dbReference type="NCBI Taxonomy" id="152371"/>
    <lineage>
        <taxon>Eukaryota</taxon>
        <taxon>Viridiplantae</taxon>
        <taxon>Streptophyta</taxon>
        <taxon>Embryophyta</taxon>
        <taxon>Tracheophyta</taxon>
        <taxon>Spermatophyta</taxon>
        <taxon>Magnoliopsida</taxon>
        <taxon>Ranunculales</taxon>
        <taxon>Menispermaceae</taxon>
        <taxon>Menispermoideae</taxon>
        <taxon>Cissampelideae</taxon>
        <taxon>Stephania</taxon>
    </lineage>
</organism>
<comment type="caution">
    <text evidence="1">The sequence shown here is derived from an EMBL/GenBank/DDBJ whole genome shotgun (WGS) entry which is preliminary data.</text>
</comment>
<accession>A0AAP0IFJ7</accession>
<dbReference type="Proteomes" id="UP001420932">
    <property type="component" value="Unassembled WGS sequence"/>
</dbReference>
<dbReference type="EMBL" id="JBBNAF010000009">
    <property type="protein sequence ID" value="KAK9114123.1"/>
    <property type="molecule type" value="Genomic_DNA"/>
</dbReference>
<sequence length="51" mass="5714">MHSTLEFKARFEQCCKNRKSEKGEPGTGISLHTCGSISIRQHVERLAKILG</sequence>
<protein>
    <submittedName>
        <fullName evidence="1">Uncharacterized protein</fullName>
    </submittedName>
</protein>
<gene>
    <name evidence="1" type="ORF">Syun_020920</name>
</gene>
<reference evidence="1 2" key="1">
    <citation type="submission" date="2024-01" db="EMBL/GenBank/DDBJ databases">
        <title>Genome assemblies of Stephania.</title>
        <authorList>
            <person name="Yang L."/>
        </authorList>
    </citation>
    <scope>NUCLEOTIDE SEQUENCE [LARGE SCALE GENOMIC DNA]</scope>
    <source>
        <strain evidence="1">YNDBR</strain>
        <tissue evidence="1">Leaf</tissue>
    </source>
</reference>
<dbReference type="AlphaFoldDB" id="A0AAP0IFJ7"/>
<evidence type="ECO:0000313" key="2">
    <source>
        <dbReference type="Proteomes" id="UP001420932"/>
    </source>
</evidence>